<dbReference type="Proteomes" id="UP001186974">
    <property type="component" value="Unassembled WGS sequence"/>
</dbReference>
<sequence>AFDVIAEFWPHIALILYRVYPEDHVFLQKVPLATSATEIVGTPLETIVVMYLFGSLWHRWTLPFRVVTPMLHLLFSAAQPWGAWIFFGMAKNQSRKAVERRMKLRRRISIA</sequence>
<gene>
    <name evidence="1" type="ORF">LTS18_003765</name>
</gene>
<dbReference type="EMBL" id="JAWDJW010000089">
    <property type="protein sequence ID" value="KAK3081701.1"/>
    <property type="molecule type" value="Genomic_DNA"/>
</dbReference>
<keyword evidence="2" id="KW-1185">Reference proteome</keyword>
<evidence type="ECO:0000313" key="2">
    <source>
        <dbReference type="Proteomes" id="UP001186974"/>
    </source>
</evidence>
<name>A0ACC3DYR5_9PEZI</name>
<reference evidence="1" key="1">
    <citation type="submission" date="2024-09" db="EMBL/GenBank/DDBJ databases">
        <title>Black Yeasts Isolated from many extreme environments.</title>
        <authorList>
            <person name="Coleine C."/>
            <person name="Stajich J.E."/>
            <person name="Selbmann L."/>
        </authorList>
    </citation>
    <scope>NUCLEOTIDE SEQUENCE</scope>
    <source>
        <strain evidence="1">CCFEE 5737</strain>
    </source>
</reference>
<proteinExistence type="predicted"/>
<organism evidence="1 2">
    <name type="scientific">Coniosporium uncinatum</name>
    <dbReference type="NCBI Taxonomy" id="93489"/>
    <lineage>
        <taxon>Eukaryota</taxon>
        <taxon>Fungi</taxon>
        <taxon>Dikarya</taxon>
        <taxon>Ascomycota</taxon>
        <taxon>Pezizomycotina</taxon>
        <taxon>Dothideomycetes</taxon>
        <taxon>Dothideomycetes incertae sedis</taxon>
        <taxon>Coniosporium</taxon>
    </lineage>
</organism>
<feature type="non-terminal residue" evidence="1">
    <location>
        <position position="1"/>
    </location>
</feature>
<protein>
    <submittedName>
        <fullName evidence="1">Uncharacterized protein</fullName>
    </submittedName>
</protein>
<comment type="caution">
    <text evidence="1">The sequence shown here is derived from an EMBL/GenBank/DDBJ whole genome shotgun (WGS) entry which is preliminary data.</text>
</comment>
<accession>A0ACC3DYR5</accession>
<evidence type="ECO:0000313" key="1">
    <source>
        <dbReference type="EMBL" id="KAK3081701.1"/>
    </source>
</evidence>